<evidence type="ECO:0000313" key="7">
    <source>
        <dbReference type="Proteomes" id="UP000824469"/>
    </source>
</evidence>
<dbReference type="EMBL" id="JAHRHJ020003813">
    <property type="protein sequence ID" value="KAH9287643.1"/>
    <property type="molecule type" value="Genomic_DNA"/>
</dbReference>
<comment type="subcellular location">
    <subcellularLocation>
        <location evidence="1 3">Nucleus</location>
    </subcellularLocation>
</comment>
<dbReference type="PROSITE" id="PS51017">
    <property type="entry name" value="CCT"/>
    <property type="match status" value="1"/>
</dbReference>
<evidence type="ECO:0000256" key="2">
    <source>
        <dbReference type="ARBA" id="ARBA00023242"/>
    </source>
</evidence>
<feature type="non-terminal residue" evidence="6">
    <location>
        <position position="327"/>
    </location>
</feature>
<protein>
    <recommendedName>
        <fullName evidence="5">CCT domain-containing protein</fullName>
    </recommendedName>
</protein>
<keyword evidence="2 3" id="KW-0539">Nucleus</keyword>
<sequence>MMSCATVGGSRGLSIPHNLPKSLSFPTSNSNSNSSTVNVKKRRTRRGRPRDSFAKAFYTVNPPISQDEGDGDLCPLLKIEARSPAEKTELLQELPALLSRLREAEQELPLILSNFNFNANVKRADYPSPSPSNPSPCSHEFDEEVESFLESDDIEGGMDSLLASPSPDIQLPELECHPHQTSYVSAIRGLRRSSHGVCNHGQQMRGKKSKDMWAEAPPGKLSLKLDYEQVLSAWSGRGSLYIQEDGRCPDMSDYDSASNAIENVEVGLVPDASLIWKGAEEFNVKVNNGMREARVLRYRQKRQTRLFSNKIRYQVRKLNAEKRPRLK</sequence>
<feature type="compositionally biased region" description="Low complexity" evidence="4">
    <location>
        <begin position="27"/>
        <end position="38"/>
    </location>
</feature>
<dbReference type="PANTHER" id="PTHR31874">
    <property type="entry name" value="CCT MOTIF FAMILY PROTEIN, EXPRESSED"/>
    <property type="match status" value="1"/>
</dbReference>
<evidence type="ECO:0000259" key="5">
    <source>
        <dbReference type="PROSITE" id="PS51017"/>
    </source>
</evidence>
<evidence type="ECO:0000256" key="3">
    <source>
        <dbReference type="PROSITE-ProRule" id="PRU00357"/>
    </source>
</evidence>
<dbReference type="PANTHER" id="PTHR31874:SF10">
    <property type="entry name" value="PROTEIN CHLOROPLAST IMPORT APPARATUS 2"/>
    <property type="match status" value="1"/>
</dbReference>
<feature type="region of interest" description="Disordered" evidence="4">
    <location>
        <begin position="1"/>
        <end position="54"/>
    </location>
</feature>
<proteinExistence type="predicted"/>
<dbReference type="InterPro" id="IPR052453">
    <property type="entry name" value="CONSTANS-like_ZF"/>
</dbReference>
<reference evidence="6 7" key="1">
    <citation type="journal article" date="2021" name="Nat. Plants">
        <title>The Taxus genome provides insights into paclitaxel biosynthesis.</title>
        <authorList>
            <person name="Xiong X."/>
            <person name="Gou J."/>
            <person name="Liao Q."/>
            <person name="Li Y."/>
            <person name="Zhou Q."/>
            <person name="Bi G."/>
            <person name="Li C."/>
            <person name="Du R."/>
            <person name="Wang X."/>
            <person name="Sun T."/>
            <person name="Guo L."/>
            <person name="Liang H."/>
            <person name="Lu P."/>
            <person name="Wu Y."/>
            <person name="Zhang Z."/>
            <person name="Ro D.K."/>
            <person name="Shang Y."/>
            <person name="Huang S."/>
            <person name="Yan J."/>
        </authorList>
    </citation>
    <scope>NUCLEOTIDE SEQUENCE [LARGE SCALE GENOMIC DNA]</scope>
    <source>
        <strain evidence="6">Ta-2019</strain>
    </source>
</reference>
<evidence type="ECO:0000256" key="4">
    <source>
        <dbReference type="SAM" id="MobiDB-lite"/>
    </source>
</evidence>
<dbReference type="Pfam" id="PF06203">
    <property type="entry name" value="CCT"/>
    <property type="match status" value="1"/>
</dbReference>
<feature type="compositionally biased region" description="Basic residues" evidence="4">
    <location>
        <begin position="39"/>
        <end position="48"/>
    </location>
</feature>
<evidence type="ECO:0000256" key="1">
    <source>
        <dbReference type="ARBA" id="ARBA00004123"/>
    </source>
</evidence>
<comment type="caution">
    <text evidence="6">The sequence shown here is derived from an EMBL/GenBank/DDBJ whole genome shotgun (WGS) entry which is preliminary data.</text>
</comment>
<name>A0AA38C0Y2_TAXCH</name>
<gene>
    <name evidence="6" type="ORF">KI387_031760</name>
</gene>
<dbReference type="InterPro" id="IPR010402">
    <property type="entry name" value="CCT_domain"/>
</dbReference>
<dbReference type="GO" id="GO:0005634">
    <property type="term" value="C:nucleus"/>
    <property type="evidence" value="ECO:0007669"/>
    <property type="project" value="UniProtKB-SubCell"/>
</dbReference>
<evidence type="ECO:0000313" key="6">
    <source>
        <dbReference type="EMBL" id="KAH9287643.1"/>
    </source>
</evidence>
<keyword evidence="7" id="KW-1185">Reference proteome</keyword>
<organism evidence="6 7">
    <name type="scientific">Taxus chinensis</name>
    <name type="common">Chinese yew</name>
    <name type="synonym">Taxus wallichiana var. chinensis</name>
    <dbReference type="NCBI Taxonomy" id="29808"/>
    <lineage>
        <taxon>Eukaryota</taxon>
        <taxon>Viridiplantae</taxon>
        <taxon>Streptophyta</taxon>
        <taxon>Embryophyta</taxon>
        <taxon>Tracheophyta</taxon>
        <taxon>Spermatophyta</taxon>
        <taxon>Pinopsida</taxon>
        <taxon>Pinidae</taxon>
        <taxon>Conifers II</taxon>
        <taxon>Cupressales</taxon>
        <taxon>Taxaceae</taxon>
        <taxon>Taxus</taxon>
    </lineage>
</organism>
<dbReference type="Proteomes" id="UP000824469">
    <property type="component" value="Unassembled WGS sequence"/>
</dbReference>
<accession>A0AA38C0Y2</accession>
<dbReference type="OMA" id="ELECHPH"/>
<feature type="domain" description="CCT" evidence="5">
    <location>
        <begin position="291"/>
        <end position="327"/>
    </location>
</feature>
<dbReference type="AlphaFoldDB" id="A0AA38C0Y2"/>
<dbReference type="GO" id="GO:0006355">
    <property type="term" value="P:regulation of DNA-templated transcription"/>
    <property type="evidence" value="ECO:0007669"/>
    <property type="project" value="TreeGrafter"/>
</dbReference>